<proteinExistence type="predicted"/>
<dbReference type="AlphaFoldDB" id="A0A317SPV7"/>
<evidence type="ECO:0000313" key="2">
    <source>
        <dbReference type="Proteomes" id="UP000246991"/>
    </source>
</evidence>
<sequence>EPVKLYLPTHEMWWKIPYHLKKVIDGILKMIQQTQAETRKRKVYLSSITCYGIGMPSPERWVLVDLKDGSLVHRNYMESLVYPGGEYIVLCAGATEMPRGLLRQFQGGDTRQGEDGNEGGEYEEVGEDINRVV</sequence>
<dbReference type="OrthoDB" id="5366741at2759"/>
<organism evidence="1 2">
    <name type="scientific">Tuber magnatum</name>
    <name type="common">white Piedmont truffle</name>
    <dbReference type="NCBI Taxonomy" id="42249"/>
    <lineage>
        <taxon>Eukaryota</taxon>
        <taxon>Fungi</taxon>
        <taxon>Dikarya</taxon>
        <taxon>Ascomycota</taxon>
        <taxon>Pezizomycotina</taxon>
        <taxon>Pezizomycetes</taxon>
        <taxon>Pezizales</taxon>
        <taxon>Tuberaceae</taxon>
        <taxon>Tuber</taxon>
    </lineage>
</organism>
<dbReference type="EMBL" id="PYWC01000033">
    <property type="protein sequence ID" value="PWW76459.1"/>
    <property type="molecule type" value="Genomic_DNA"/>
</dbReference>
<dbReference type="Proteomes" id="UP000246991">
    <property type="component" value="Unassembled WGS sequence"/>
</dbReference>
<keyword evidence="2" id="KW-1185">Reference proteome</keyword>
<comment type="caution">
    <text evidence="1">The sequence shown here is derived from an EMBL/GenBank/DDBJ whole genome shotgun (WGS) entry which is preliminary data.</text>
</comment>
<protein>
    <submittedName>
        <fullName evidence="1">Uncharacterized protein</fullName>
    </submittedName>
</protein>
<feature type="non-terminal residue" evidence="1">
    <location>
        <position position="1"/>
    </location>
</feature>
<accession>A0A317SPV7</accession>
<reference evidence="1 2" key="1">
    <citation type="submission" date="2018-03" db="EMBL/GenBank/DDBJ databases">
        <title>Genomes of Pezizomycetes fungi and the evolution of truffles.</title>
        <authorList>
            <person name="Murat C."/>
            <person name="Payen T."/>
            <person name="Noel B."/>
            <person name="Kuo A."/>
            <person name="Martin F.M."/>
        </authorList>
    </citation>
    <scope>NUCLEOTIDE SEQUENCE [LARGE SCALE GENOMIC DNA]</scope>
    <source>
        <strain evidence="1">091103-1</strain>
    </source>
</reference>
<name>A0A317SPV7_9PEZI</name>
<gene>
    <name evidence="1" type="ORF">C7212DRAFT_187159</name>
</gene>
<evidence type="ECO:0000313" key="1">
    <source>
        <dbReference type="EMBL" id="PWW76459.1"/>
    </source>
</evidence>